<proteinExistence type="inferred from homology"/>
<dbReference type="InterPro" id="IPR016162">
    <property type="entry name" value="Ald_DH_N"/>
</dbReference>
<geneLocation type="plasmid" evidence="6 7">
    <name>pPDG2</name>
</geneLocation>
<dbReference type="AlphaFoldDB" id="A0A076F0D1"/>
<dbReference type="PANTHER" id="PTHR42804">
    <property type="entry name" value="ALDEHYDE DEHYDROGENASE"/>
    <property type="match status" value="1"/>
</dbReference>
<keyword evidence="2 4" id="KW-0560">Oxidoreductase</keyword>
<evidence type="ECO:0000313" key="6">
    <source>
        <dbReference type="EMBL" id="AII10887.1"/>
    </source>
</evidence>
<accession>A0A076F0D1</accession>
<dbReference type="RefSeq" id="WP_128643253.1">
    <property type="nucleotide sequence ID" value="NZ_CP008949.1"/>
</dbReference>
<feature type="active site" evidence="3">
    <location>
        <position position="245"/>
    </location>
</feature>
<comment type="similarity">
    <text evidence="1 4">Belongs to the aldehyde dehydrogenase family.</text>
</comment>
<name>A0A076F0D1_RHOOP</name>
<evidence type="ECO:0000256" key="1">
    <source>
        <dbReference type="ARBA" id="ARBA00009986"/>
    </source>
</evidence>
<sequence length="474" mass="49809">MTITRDRLYINGAWVKPKGDTHMKVHDSATGDEIGSVVMGVATDVNVAAEAAAAAFPSWQDTSVEERAKYLDAIAENLRARLDETIDLFMREVGTTRPIATGFQSLAVNLFASHAEIARTFEWQKELPNSTVTHEPVGVVGAITPWNFPLLLACVKLAPALAAGCTVVLKPAEITPLTAFILAEAVDAAGLPPGVFNLVTGTGIDVGEAIVSHPLVDMISFTGSTRAGRRISAVAGETIKRVSLELGGKSACVVLDDADVAEAVNAAMGSVTTNNGQGCKCLTRIVVPRDKLDEAARIAAAFVDGLVIGDPRDEATTLGPMASEEHRLRVESYIKTGIDDGAALFAGGVGRPDGQSKGNFVRPTVFVTDDAASTIATEEIFGPVQVIIPHDGDDDAIRIANSTIYGLAGAVFSADPVRASRVARAMRAGQVDINGMVYDFEAPMGGYKQSGNGRAFGLAGFLEYLELKAIAVAR</sequence>
<dbReference type="PANTHER" id="PTHR42804:SF1">
    <property type="entry name" value="ALDEHYDE DEHYDROGENASE-RELATED"/>
    <property type="match status" value="1"/>
</dbReference>
<dbReference type="EMBL" id="CP008949">
    <property type="protein sequence ID" value="AII10887.1"/>
    <property type="molecule type" value="Genomic_DNA"/>
</dbReference>
<dbReference type="InterPro" id="IPR016161">
    <property type="entry name" value="Ald_DH/histidinol_DH"/>
</dbReference>
<feature type="domain" description="Aldehyde dehydrogenase" evidence="5">
    <location>
        <begin position="14"/>
        <end position="470"/>
    </location>
</feature>
<dbReference type="InterPro" id="IPR016163">
    <property type="entry name" value="Ald_DH_C"/>
</dbReference>
<organism evidence="6 7">
    <name type="scientific">Rhodococcus opacus</name>
    <name type="common">Nocardia opaca</name>
    <dbReference type="NCBI Taxonomy" id="37919"/>
    <lineage>
        <taxon>Bacteria</taxon>
        <taxon>Bacillati</taxon>
        <taxon>Actinomycetota</taxon>
        <taxon>Actinomycetes</taxon>
        <taxon>Mycobacteriales</taxon>
        <taxon>Nocardiaceae</taxon>
        <taxon>Rhodococcus</taxon>
    </lineage>
</organism>
<dbReference type="Pfam" id="PF00171">
    <property type="entry name" value="Aldedh"/>
    <property type="match status" value="1"/>
</dbReference>
<gene>
    <name evidence="6" type="ORF">EP51_42845</name>
</gene>
<reference evidence="6 7" key="1">
    <citation type="submission" date="2014-07" db="EMBL/GenBank/DDBJ databases">
        <title>Genome Sequence of Rhodococcus opacus Strain R7, a Biodegrader of Mono- and Polycyclic Aromatic Hydrocarbons.</title>
        <authorList>
            <person name="Di Gennaro P."/>
            <person name="Zampolli J."/>
            <person name="Presti I."/>
            <person name="Cappelletti M."/>
            <person name="D'Ursi P."/>
            <person name="Orro A."/>
            <person name="Mezzelani A."/>
            <person name="Milanesi L."/>
        </authorList>
    </citation>
    <scope>NUCLEOTIDE SEQUENCE [LARGE SCALE GENOMIC DNA]</scope>
    <source>
        <strain evidence="6 7">R7</strain>
        <plasmid evidence="6">pPDG2</plasmid>
    </source>
</reference>
<dbReference type="InterPro" id="IPR029510">
    <property type="entry name" value="Ald_DH_CS_GLU"/>
</dbReference>
<dbReference type="SUPFAM" id="SSF53720">
    <property type="entry name" value="ALDH-like"/>
    <property type="match status" value="1"/>
</dbReference>
<dbReference type="GO" id="GO:0016620">
    <property type="term" value="F:oxidoreductase activity, acting on the aldehyde or oxo group of donors, NAD or NADP as acceptor"/>
    <property type="evidence" value="ECO:0007669"/>
    <property type="project" value="InterPro"/>
</dbReference>
<dbReference type="PROSITE" id="PS00687">
    <property type="entry name" value="ALDEHYDE_DEHYDR_GLU"/>
    <property type="match status" value="1"/>
</dbReference>
<keyword evidence="6" id="KW-0614">Plasmid</keyword>
<protein>
    <submittedName>
        <fullName evidence="6">Aldehyde dehydrogenase</fullName>
    </submittedName>
</protein>
<dbReference type="Gene3D" id="3.40.605.10">
    <property type="entry name" value="Aldehyde Dehydrogenase, Chain A, domain 1"/>
    <property type="match status" value="1"/>
</dbReference>
<evidence type="ECO:0000256" key="3">
    <source>
        <dbReference type="PROSITE-ProRule" id="PRU10007"/>
    </source>
</evidence>
<dbReference type="Proteomes" id="UP000028488">
    <property type="component" value="Plasmid pPDG2"/>
</dbReference>
<evidence type="ECO:0000256" key="4">
    <source>
        <dbReference type="RuleBase" id="RU003345"/>
    </source>
</evidence>
<evidence type="ECO:0000313" key="7">
    <source>
        <dbReference type="Proteomes" id="UP000028488"/>
    </source>
</evidence>
<evidence type="ECO:0000256" key="2">
    <source>
        <dbReference type="ARBA" id="ARBA00023002"/>
    </source>
</evidence>
<dbReference type="InterPro" id="IPR015590">
    <property type="entry name" value="Aldehyde_DH_dom"/>
</dbReference>
<dbReference type="Gene3D" id="3.40.309.10">
    <property type="entry name" value="Aldehyde Dehydrogenase, Chain A, domain 2"/>
    <property type="match status" value="1"/>
</dbReference>
<dbReference type="CDD" id="cd07138">
    <property type="entry name" value="ALDH_CddD_SSP0762"/>
    <property type="match status" value="1"/>
</dbReference>
<evidence type="ECO:0000259" key="5">
    <source>
        <dbReference type="Pfam" id="PF00171"/>
    </source>
</evidence>
<dbReference type="FunFam" id="3.40.605.10:FF:000007">
    <property type="entry name" value="NAD/NADP-dependent betaine aldehyde dehydrogenase"/>
    <property type="match status" value="1"/>
</dbReference>